<reference evidence="1 3" key="1">
    <citation type="journal article" date="2018" name="BMC Genomics">
        <title>Comparative genomics of the wheat fungal pathogen Pyrenophora tritici-repentis reveals chromosomal variations and genome plasticity.</title>
        <authorList>
            <person name="Moolhuijzen P."/>
            <person name="See P.T."/>
            <person name="Hane J.K."/>
            <person name="Shi G."/>
            <person name="Liu Z."/>
            <person name="Oliver R.P."/>
            <person name="Moffat C.S."/>
        </authorList>
    </citation>
    <scope>NUCLEOTIDE SEQUENCE [LARGE SCALE GENOMIC DNA]</scope>
    <source>
        <strain evidence="1">M4</strain>
    </source>
</reference>
<reference evidence="2" key="3">
    <citation type="journal article" date="2022" name="bioRxiv">
        <title>A global pangenome for the wheat fungal pathogen Pyrenophora tritici-repentis and prediction of effector protein structural homology.</title>
        <authorList>
            <person name="Moolhuijzen P."/>
            <person name="See P.T."/>
            <person name="Shi G."/>
            <person name="Powell H.R."/>
            <person name="Cockram J."/>
            <person name="Jorgensen L.N."/>
            <person name="Benslimane H."/>
            <person name="Strelkov S.E."/>
            <person name="Turner J."/>
            <person name="Liu Z."/>
            <person name="Moffat C.S."/>
        </authorList>
    </citation>
    <scope>NUCLEOTIDE SEQUENCE</scope>
    <source>
        <strain evidence="2">86-124</strain>
    </source>
</reference>
<reference evidence="2" key="2">
    <citation type="submission" date="2021-05" db="EMBL/GenBank/DDBJ databases">
        <authorList>
            <person name="Moolhuijzen P.M."/>
            <person name="Moffat C.S."/>
        </authorList>
    </citation>
    <scope>NUCLEOTIDE SEQUENCE</scope>
    <source>
        <strain evidence="2">86-124</strain>
    </source>
</reference>
<dbReference type="OrthoDB" id="3931922at2759"/>
<organism evidence="1 3">
    <name type="scientific">Pyrenophora tritici-repentis</name>
    <dbReference type="NCBI Taxonomy" id="45151"/>
    <lineage>
        <taxon>Eukaryota</taxon>
        <taxon>Fungi</taxon>
        <taxon>Dikarya</taxon>
        <taxon>Ascomycota</taxon>
        <taxon>Pezizomycotina</taxon>
        <taxon>Dothideomycetes</taxon>
        <taxon>Pleosporomycetidae</taxon>
        <taxon>Pleosporales</taxon>
        <taxon>Pleosporineae</taxon>
        <taxon>Pleosporaceae</taxon>
        <taxon>Pyrenophora</taxon>
    </lineage>
</organism>
<evidence type="ECO:0000313" key="2">
    <source>
        <dbReference type="EMBL" id="KAI1519608.1"/>
    </source>
</evidence>
<evidence type="ECO:0000313" key="3">
    <source>
        <dbReference type="Proteomes" id="UP000245464"/>
    </source>
</evidence>
<evidence type="ECO:0000313" key="1">
    <source>
        <dbReference type="EMBL" id="KAF7566671.1"/>
    </source>
</evidence>
<reference evidence="4" key="4">
    <citation type="journal article" date="2022" name="Microb. Genom.">
        <title>A global pangenome for the wheat fungal pathogen Pyrenophora tritici-repentis and prediction of effector protein structural homology.</title>
        <authorList>
            <person name="Moolhuijzen P.M."/>
            <person name="See P.T."/>
            <person name="Shi G."/>
            <person name="Powell H.R."/>
            <person name="Cockram J."/>
            <person name="Jorgensen L.N."/>
            <person name="Benslimane H."/>
            <person name="Strelkov S.E."/>
            <person name="Turner J."/>
            <person name="Liu Z."/>
            <person name="Moffat C.S."/>
        </authorList>
    </citation>
    <scope>NUCLEOTIDE SEQUENCE [LARGE SCALE GENOMIC DNA]</scope>
</reference>
<comment type="caution">
    <text evidence="1">The sequence shown here is derived from an EMBL/GenBank/DDBJ whole genome shotgun (WGS) entry which is preliminary data.</text>
</comment>
<evidence type="ECO:0000313" key="4">
    <source>
        <dbReference type="Proteomes" id="UP000249757"/>
    </source>
</evidence>
<keyword evidence="4" id="KW-1185">Reference proteome</keyword>
<proteinExistence type="predicted"/>
<dbReference type="EMBL" id="NRDI02000002">
    <property type="protein sequence ID" value="KAI1519608.1"/>
    <property type="molecule type" value="Genomic_DNA"/>
</dbReference>
<dbReference type="Proteomes" id="UP000249757">
    <property type="component" value="Unassembled WGS sequence"/>
</dbReference>
<accession>A0A2W1CVL7</accession>
<dbReference type="Proteomes" id="UP000245464">
    <property type="component" value="Chromosome 9"/>
</dbReference>
<sequence length="64" mass="7693">MAYVWDSFETYRLDQQDLEKYLTGLFGHYDFLITVVNGYYKFWIPSALSTEQKEGLADLRWEDD</sequence>
<dbReference type="AlphaFoldDB" id="A0A2W1CVL7"/>
<protein>
    <submittedName>
        <fullName evidence="1">Uncharacterized protein</fullName>
    </submittedName>
</protein>
<gene>
    <name evidence="2" type="ORF">Ptr86124_002736</name>
    <name evidence="1" type="ORF">PtrM4_149910</name>
</gene>
<dbReference type="EMBL" id="NQIK02000009">
    <property type="protein sequence ID" value="KAF7566671.1"/>
    <property type="molecule type" value="Genomic_DNA"/>
</dbReference>
<name>A0A2W1CVL7_9PLEO</name>